<evidence type="ECO:0000256" key="12">
    <source>
        <dbReference type="SAM" id="MobiDB-lite"/>
    </source>
</evidence>
<dbReference type="InterPro" id="IPR027417">
    <property type="entry name" value="P-loop_NTPase"/>
</dbReference>
<feature type="compositionally biased region" description="Basic residues" evidence="12">
    <location>
        <begin position="439"/>
        <end position="469"/>
    </location>
</feature>
<dbReference type="OrthoDB" id="9805696at2"/>
<feature type="short sequence motif" description="Q motif" evidence="10">
    <location>
        <begin position="1"/>
        <end position="29"/>
    </location>
</feature>
<dbReference type="GO" id="GO:0016787">
    <property type="term" value="F:hydrolase activity"/>
    <property type="evidence" value="ECO:0007669"/>
    <property type="project" value="UniProtKB-KW"/>
</dbReference>
<comment type="catalytic activity">
    <reaction evidence="8">
        <text>ATP + H2O = ADP + phosphate + H(+)</text>
        <dbReference type="Rhea" id="RHEA:13065"/>
        <dbReference type="ChEBI" id="CHEBI:15377"/>
        <dbReference type="ChEBI" id="CHEBI:15378"/>
        <dbReference type="ChEBI" id="CHEBI:30616"/>
        <dbReference type="ChEBI" id="CHEBI:43474"/>
        <dbReference type="ChEBI" id="CHEBI:456216"/>
        <dbReference type="EC" id="3.6.4.13"/>
    </reaction>
</comment>
<dbReference type="GO" id="GO:0005524">
    <property type="term" value="F:ATP binding"/>
    <property type="evidence" value="ECO:0007669"/>
    <property type="project" value="UniProtKB-KW"/>
</dbReference>
<evidence type="ECO:0000256" key="3">
    <source>
        <dbReference type="ARBA" id="ARBA00022741"/>
    </source>
</evidence>
<evidence type="ECO:0000256" key="9">
    <source>
        <dbReference type="ARBA" id="ARBA00067932"/>
    </source>
</evidence>
<dbReference type="Proteomes" id="UP000234384">
    <property type="component" value="Unassembled WGS sequence"/>
</dbReference>
<dbReference type="GO" id="GO:0005829">
    <property type="term" value="C:cytosol"/>
    <property type="evidence" value="ECO:0007669"/>
    <property type="project" value="TreeGrafter"/>
</dbReference>
<reference evidence="16 17" key="1">
    <citation type="submission" date="2017-12" db="EMBL/GenBank/DDBJ databases">
        <title>Phylogenetic diversity of female urinary microbiome.</title>
        <authorList>
            <person name="Thomas-White K."/>
            <person name="Wolfe A.J."/>
        </authorList>
    </citation>
    <scope>NUCLEOTIDE SEQUENCE [LARGE SCALE GENOMIC DNA]</scope>
    <source>
        <strain evidence="16 17">UMB0898</strain>
    </source>
</reference>
<feature type="compositionally biased region" description="Basic residues" evidence="12">
    <location>
        <begin position="488"/>
        <end position="501"/>
    </location>
</feature>
<feature type="compositionally biased region" description="Basic and acidic residues" evidence="12">
    <location>
        <begin position="472"/>
        <end position="487"/>
    </location>
</feature>
<dbReference type="Pfam" id="PF00271">
    <property type="entry name" value="Helicase_C"/>
    <property type="match status" value="1"/>
</dbReference>
<keyword evidence="5 11" id="KW-0347">Helicase</keyword>
<evidence type="ECO:0000256" key="1">
    <source>
        <dbReference type="ARBA" id="ARBA00012552"/>
    </source>
</evidence>
<dbReference type="Gene3D" id="3.40.50.300">
    <property type="entry name" value="P-loop containing nucleotide triphosphate hydrolases"/>
    <property type="match status" value="2"/>
</dbReference>
<name>A0A2I1K4R6_9LACT</name>
<evidence type="ECO:0000256" key="7">
    <source>
        <dbReference type="ARBA" id="ARBA00038437"/>
    </source>
</evidence>
<keyword evidence="3 11" id="KW-0547">Nucleotide-binding</keyword>
<comment type="caution">
    <text evidence="16">The sequence shown here is derived from an EMBL/GenBank/DDBJ whole genome shotgun (WGS) entry which is preliminary data.</text>
</comment>
<dbReference type="GO" id="GO:0003724">
    <property type="term" value="F:RNA helicase activity"/>
    <property type="evidence" value="ECO:0007669"/>
    <property type="project" value="UniProtKB-EC"/>
</dbReference>
<feature type="domain" description="Helicase ATP-binding" evidence="13">
    <location>
        <begin position="32"/>
        <end position="203"/>
    </location>
</feature>
<keyword evidence="4 11" id="KW-0378">Hydrolase</keyword>
<feature type="compositionally biased region" description="Basic residues" evidence="12">
    <location>
        <begin position="525"/>
        <end position="547"/>
    </location>
</feature>
<dbReference type="FunFam" id="3.40.50.300:FF:000108">
    <property type="entry name" value="ATP-dependent RNA helicase RhlE"/>
    <property type="match status" value="1"/>
</dbReference>
<dbReference type="EMBL" id="PKHE01000001">
    <property type="protein sequence ID" value="PKY90640.1"/>
    <property type="molecule type" value="Genomic_DNA"/>
</dbReference>
<evidence type="ECO:0000256" key="8">
    <source>
        <dbReference type="ARBA" id="ARBA00047984"/>
    </source>
</evidence>
<dbReference type="GO" id="GO:0033592">
    <property type="term" value="F:RNA strand annealing activity"/>
    <property type="evidence" value="ECO:0007669"/>
    <property type="project" value="TreeGrafter"/>
</dbReference>
<dbReference type="PROSITE" id="PS51194">
    <property type="entry name" value="HELICASE_CTER"/>
    <property type="match status" value="1"/>
</dbReference>
<dbReference type="InterPro" id="IPR050547">
    <property type="entry name" value="DEAD_box_RNA_helicases"/>
</dbReference>
<dbReference type="CDD" id="cd00268">
    <property type="entry name" value="DEADc"/>
    <property type="match status" value="1"/>
</dbReference>
<dbReference type="PANTHER" id="PTHR47963:SF5">
    <property type="entry name" value="DEAD-BOX ATP-DEPENDENT RNA HELICASE CSHA"/>
    <property type="match status" value="1"/>
</dbReference>
<dbReference type="PROSITE" id="PS00039">
    <property type="entry name" value="DEAD_ATP_HELICASE"/>
    <property type="match status" value="1"/>
</dbReference>
<dbReference type="InterPro" id="IPR000629">
    <property type="entry name" value="RNA-helicase_DEAD-box_CS"/>
</dbReference>
<gene>
    <name evidence="16" type="ORF">CYJ57_00250</name>
</gene>
<evidence type="ECO:0000313" key="16">
    <source>
        <dbReference type="EMBL" id="PKY90640.1"/>
    </source>
</evidence>
<dbReference type="InterPro" id="IPR001650">
    <property type="entry name" value="Helicase_C-like"/>
</dbReference>
<accession>A0A2I1K4R6</accession>
<dbReference type="GO" id="GO:0009409">
    <property type="term" value="P:response to cold"/>
    <property type="evidence" value="ECO:0007669"/>
    <property type="project" value="TreeGrafter"/>
</dbReference>
<sequence>MEFNQLNIKPELIQIFDELGFEELTPIQRDAIPIALTGDDLIGQAQTGTGKTAAFGIPMLEHLDLSNRTIQGLIIAPTRELAIQVQEELYRYGKLLKAKVYSVYGGTPIGKQIERLKRYNPQIIVGTPGRILDLINRHVLDFSQLRQLVLDEADEMLNMGFIEDIRAIIQATPDSRQTLLFSATMPSEIKALAEEFLRHPQHVQIEAQQMTADLIDQYFTKCSDGEKFDILTRFIDIHNPKQAIIFCRTKKRVDEVGRGLALRGYNAEMIHGDITQQKRTSVIKELKDGVLEILVATDVAARGLDISGVTHVYNYDIPQDPESYVHRIGRTGRAGKEGMSITFVPHNEMAYLKTIEQLTRIQMMPMRPPTSKEAQHGQIQQLIDRMNLTLQSEEADALRNTAKMLLEHYEVNDLVTALLTEVISDSTQIDVVISPQKPLPKRKSKRHNSHSRQRDSKSKHHQQRRKHTSSNRSERIKPENKQYDTKDIRKKKYSKRSKHERKNKEEQSRYSGKRSRNFKETSKRSSTKRNSQVRKNNKGFKIRQRQR</sequence>
<dbReference type="RefSeq" id="WP_101953620.1">
    <property type="nucleotide sequence ID" value="NZ_PKHE01000001.1"/>
</dbReference>
<dbReference type="PROSITE" id="PS51192">
    <property type="entry name" value="HELICASE_ATP_BIND_1"/>
    <property type="match status" value="1"/>
</dbReference>
<dbReference type="PROSITE" id="PS51195">
    <property type="entry name" value="Q_MOTIF"/>
    <property type="match status" value="1"/>
</dbReference>
<organism evidence="16 17">
    <name type="scientific">Falseniella ignava</name>
    <dbReference type="NCBI Taxonomy" id="137730"/>
    <lineage>
        <taxon>Bacteria</taxon>
        <taxon>Bacillati</taxon>
        <taxon>Bacillota</taxon>
        <taxon>Bacilli</taxon>
        <taxon>Lactobacillales</taxon>
        <taxon>Aerococcaceae</taxon>
        <taxon>Falseniella</taxon>
    </lineage>
</organism>
<comment type="similarity">
    <text evidence="7 11">Belongs to the DEAD box helicase family.</text>
</comment>
<dbReference type="SMART" id="SM00490">
    <property type="entry name" value="HELICc"/>
    <property type="match status" value="1"/>
</dbReference>
<evidence type="ECO:0000256" key="2">
    <source>
        <dbReference type="ARBA" id="ARBA00022490"/>
    </source>
</evidence>
<evidence type="ECO:0000259" key="15">
    <source>
        <dbReference type="PROSITE" id="PS51195"/>
    </source>
</evidence>
<feature type="domain" description="Helicase C-terminal" evidence="14">
    <location>
        <begin position="214"/>
        <end position="375"/>
    </location>
</feature>
<dbReference type="InterPro" id="IPR014014">
    <property type="entry name" value="RNA_helicase_DEAD_Q_motif"/>
</dbReference>
<evidence type="ECO:0000259" key="14">
    <source>
        <dbReference type="PROSITE" id="PS51194"/>
    </source>
</evidence>
<evidence type="ECO:0000256" key="6">
    <source>
        <dbReference type="ARBA" id="ARBA00022840"/>
    </source>
</evidence>
<evidence type="ECO:0000313" key="17">
    <source>
        <dbReference type="Proteomes" id="UP000234384"/>
    </source>
</evidence>
<dbReference type="SMART" id="SM00487">
    <property type="entry name" value="DEXDc"/>
    <property type="match status" value="1"/>
</dbReference>
<feature type="domain" description="DEAD-box RNA helicase Q" evidence="15">
    <location>
        <begin position="1"/>
        <end position="29"/>
    </location>
</feature>
<dbReference type="Pfam" id="PF00270">
    <property type="entry name" value="DEAD"/>
    <property type="match status" value="1"/>
</dbReference>
<evidence type="ECO:0000256" key="4">
    <source>
        <dbReference type="ARBA" id="ARBA00022801"/>
    </source>
</evidence>
<dbReference type="CDD" id="cd18787">
    <property type="entry name" value="SF2_C_DEAD"/>
    <property type="match status" value="1"/>
</dbReference>
<dbReference type="AlphaFoldDB" id="A0A2I1K4R6"/>
<evidence type="ECO:0000256" key="5">
    <source>
        <dbReference type="ARBA" id="ARBA00022806"/>
    </source>
</evidence>
<evidence type="ECO:0000256" key="11">
    <source>
        <dbReference type="RuleBase" id="RU000492"/>
    </source>
</evidence>
<evidence type="ECO:0000259" key="13">
    <source>
        <dbReference type="PROSITE" id="PS51192"/>
    </source>
</evidence>
<dbReference type="InterPro" id="IPR014001">
    <property type="entry name" value="Helicase_ATP-bd"/>
</dbReference>
<feature type="region of interest" description="Disordered" evidence="12">
    <location>
        <begin position="433"/>
        <end position="547"/>
    </location>
</feature>
<evidence type="ECO:0000256" key="10">
    <source>
        <dbReference type="PROSITE-ProRule" id="PRU00552"/>
    </source>
</evidence>
<dbReference type="SUPFAM" id="SSF52540">
    <property type="entry name" value="P-loop containing nucleoside triphosphate hydrolases"/>
    <property type="match status" value="1"/>
</dbReference>
<dbReference type="EC" id="3.6.4.13" evidence="1"/>
<protein>
    <recommendedName>
        <fullName evidence="9">ATP-dependent RNA helicase CshA</fullName>
        <ecNumber evidence="1">3.6.4.13</ecNumber>
    </recommendedName>
</protein>
<proteinExistence type="inferred from homology"/>
<dbReference type="PANTHER" id="PTHR47963">
    <property type="entry name" value="DEAD-BOX ATP-DEPENDENT RNA HELICASE 47, MITOCHONDRIAL"/>
    <property type="match status" value="1"/>
</dbReference>
<dbReference type="InterPro" id="IPR044742">
    <property type="entry name" value="DEAD/DEAH_RhlB"/>
</dbReference>
<dbReference type="GO" id="GO:0005840">
    <property type="term" value="C:ribosome"/>
    <property type="evidence" value="ECO:0007669"/>
    <property type="project" value="TreeGrafter"/>
</dbReference>
<keyword evidence="2" id="KW-0963">Cytoplasm</keyword>
<keyword evidence="6 11" id="KW-0067">ATP-binding</keyword>
<dbReference type="InterPro" id="IPR011545">
    <property type="entry name" value="DEAD/DEAH_box_helicase_dom"/>
</dbReference>